<accession>A0A1X0E0M8</accession>
<sequence length="114" mass="12814">MSRAAMNEYMRGIHDDLDRRYHETMTESFDAVIDGLNLATAAGRREMVSRLKRLWGGGASLVYPPPRMVVAQPLRHRVTFEDGVVEVRTVWNVLAPDDSTTRWTFTYAAGVSAA</sequence>
<name>A0A1X0E0M8_9MYCO</name>
<dbReference type="AlphaFoldDB" id="A0A1X0E0M8"/>
<reference evidence="1 2" key="1">
    <citation type="submission" date="2017-02" db="EMBL/GenBank/DDBJ databases">
        <title>The new phylogeny of genus Mycobacterium.</title>
        <authorList>
            <person name="Tortoli E."/>
            <person name="Trovato A."/>
            <person name="Cirillo D.M."/>
        </authorList>
    </citation>
    <scope>NUCLEOTIDE SEQUENCE [LARGE SCALE GENOMIC DNA]</scope>
    <source>
        <strain evidence="1 2">DSM 45093</strain>
    </source>
</reference>
<evidence type="ECO:0000313" key="2">
    <source>
        <dbReference type="Proteomes" id="UP000192713"/>
    </source>
</evidence>
<evidence type="ECO:0000313" key="1">
    <source>
        <dbReference type="EMBL" id="ORA77590.1"/>
    </source>
</evidence>
<dbReference type="RefSeq" id="WP_083082121.1">
    <property type="nucleotide sequence ID" value="NZ_MVHU01000030.1"/>
</dbReference>
<protein>
    <submittedName>
        <fullName evidence="1">Uncharacterized protein</fullName>
    </submittedName>
</protein>
<comment type="caution">
    <text evidence="1">The sequence shown here is derived from an EMBL/GenBank/DDBJ whole genome shotgun (WGS) entry which is preliminary data.</text>
</comment>
<dbReference type="EMBL" id="MVHU01000030">
    <property type="protein sequence ID" value="ORA77590.1"/>
    <property type="molecule type" value="Genomic_DNA"/>
</dbReference>
<gene>
    <name evidence="1" type="ORF">BST28_17460</name>
</gene>
<proteinExistence type="predicted"/>
<dbReference type="Proteomes" id="UP000192713">
    <property type="component" value="Unassembled WGS sequence"/>
</dbReference>
<organism evidence="1 2">
    <name type="scientific">Mycolicibacter kumamotonensis</name>
    <dbReference type="NCBI Taxonomy" id="354243"/>
    <lineage>
        <taxon>Bacteria</taxon>
        <taxon>Bacillati</taxon>
        <taxon>Actinomycetota</taxon>
        <taxon>Actinomycetes</taxon>
        <taxon>Mycobacteriales</taxon>
        <taxon>Mycobacteriaceae</taxon>
        <taxon>Mycolicibacter</taxon>
    </lineage>
</organism>